<dbReference type="Gene3D" id="3.60.10.10">
    <property type="entry name" value="Endonuclease/exonuclease/phosphatase"/>
    <property type="match status" value="1"/>
</dbReference>
<dbReference type="AlphaFoldDB" id="A0A7E5WXK0"/>
<keyword evidence="2" id="KW-1185">Reference proteome</keyword>
<dbReference type="InterPro" id="IPR036691">
    <property type="entry name" value="Endo/exonu/phosph_ase_sf"/>
</dbReference>
<dbReference type="InterPro" id="IPR032675">
    <property type="entry name" value="LRR_dom_sf"/>
</dbReference>
<dbReference type="Proteomes" id="UP000322000">
    <property type="component" value="Unplaced"/>
</dbReference>
<feature type="domain" description="Endonuclease/exonuclease/phosphatase" evidence="1">
    <location>
        <begin position="120"/>
        <end position="212"/>
    </location>
</feature>
<dbReference type="SUPFAM" id="SSF52047">
    <property type="entry name" value="RNI-like"/>
    <property type="match status" value="1"/>
</dbReference>
<dbReference type="InterPro" id="IPR001611">
    <property type="entry name" value="Leu-rich_rpt"/>
</dbReference>
<dbReference type="InParanoid" id="A0A7E5WXK0"/>
<dbReference type="Gene3D" id="3.80.10.10">
    <property type="entry name" value="Ribonuclease Inhibitor"/>
    <property type="match status" value="1"/>
</dbReference>
<dbReference type="InterPro" id="IPR005135">
    <property type="entry name" value="Endo/exonuclease/phosphatase"/>
</dbReference>
<reference evidence="3" key="1">
    <citation type="submission" date="2025-08" db="UniProtKB">
        <authorList>
            <consortium name="RefSeq"/>
        </authorList>
    </citation>
    <scope>IDENTIFICATION</scope>
</reference>
<dbReference type="OrthoDB" id="120976at2759"/>
<dbReference type="PANTHER" id="PTHR46984">
    <property type="entry name" value="LEUCINE-RICH REPEAT-CONTAINING PROTEIN 71"/>
    <property type="match status" value="1"/>
</dbReference>
<proteinExistence type="predicted"/>
<dbReference type="RefSeq" id="XP_026745573.1">
    <property type="nucleotide sequence ID" value="XM_026889772.1"/>
</dbReference>
<dbReference type="SMART" id="SM00368">
    <property type="entry name" value="LRR_RI"/>
    <property type="match status" value="2"/>
</dbReference>
<organism evidence="2 3">
    <name type="scientific">Trichoplusia ni</name>
    <name type="common">Cabbage looper</name>
    <dbReference type="NCBI Taxonomy" id="7111"/>
    <lineage>
        <taxon>Eukaryota</taxon>
        <taxon>Metazoa</taxon>
        <taxon>Ecdysozoa</taxon>
        <taxon>Arthropoda</taxon>
        <taxon>Hexapoda</taxon>
        <taxon>Insecta</taxon>
        <taxon>Pterygota</taxon>
        <taxon>Neoptera</taxon>
        <taxon>Endopterygota</taxon>
        <taxon>Lepidoptera</taxon>
        <taxon>Glossata</taxon>
        <taxon>Ditrysia</taxon>
        <taxon>Noctuoidea</taxon>
        <taxon>Noctuidae</taxon>
        <taxon>Plusiinae</taxon>
        <taxon>Trichoplusia</taxon>
    </lineage>
</organism>
<dbReference type="PANTHER" id="PTHR46984:SF1">
    <property type="entry name" value="LEUCINE-RICH REPEAT-CONTAINING PROTEIN 71"/>
    <property type="match status" value="1"/>
</dbReference>
<dbReference type="GO" id="GO:0003824">
    <property type="term" value="F:catalytic activity"/>
    <property type="evidence" value="ECO:0007669"/>
    <property type="project" value="InterPro"/>
</dbReference>
<dbReference type="Pfam" id="PF13516">
    <property type="entry name" value="LRR_6"/>
    <property type="match status" value="2"/>
</dbReference>
<accession>A0A7E5WXK0</accession>
<dbReference type="Pfam" id="PF14529">
    <property type="entry name" value="Exo_endo_phos_2"/>
    <property type="match status" value="1"/>
</dbReference>
<name>A0A7E5WXK0_TRINI</name>
<sequence length="708" mass="79914">MLWPAQRLRIAEGTQRVNVPHWVAQANLQRKNLATQELLVEAQSRRIAVALVQEPYVGGSRRMKSYVGARVFQASEGNEGITKAAIVVFNPDLNVIQHPGLTTTNIAVAEVQTEAWRVALISYYFEPNQPIEPYLDQLKQIVGTLKTDLILGGDANAKSNWWGSTTTDSRGEDFVGALHELDLHVLNSGVLPTFDTIRGNIRYTSHVDVTACIYKMLRSEKERVLMLTSTNRSNVLGRLSVDSDVHEDVQGSGIPTPLQFDAFIPWVCAQWCASNNVLVTKMNQEDYVRQDIRKSRIFRRGRHKSAAPLVGDHHGSSGSDKVFEYGMHDRVVHMKTVYNNKRKLVEVSISGCPFKISRKIIHAFSLCISFHSAWNRLTFRRGGLSDEIIYEISKLLPHSHITELCFDDSSVCQGNYYILLEIEAQVKYLSLNRCKINDAVCAKIISCIDYGCPSSESLRILELASNDITDVGAKRIGTMLRKNRTLLHLNLSGNKITDKGFEAIIGSLKQFALTTQEQIDMKSRKIRYMQNRAIVYNRCLEELKQGKSEDGESTIGKKNIFSVKRMRRKSKRILDENLTAQAEIMTTAIVGDFKDPYCGDNVINQDGYIYSKGNLIFSSLNIAYNDLEYQSILKIRDVVTYQAEVEKVLPETGLIRITLDGNWMPPKCEELDVIDACLKKVISDLTPTPRKTRTSSLIRKLMSKTHTQ</sequence>
<evidence type="ECO:0000313" key="3">
    <source>
        <dbReference type="RefSeq" id="XP_026745573.1"/>
    </source>
</evidence>
<dbReference type="KEGG" id="tnl:113506921"/>
<protein>
    <submittedName>
        <fullName evidence="3">Uncharacterized protein LOC113506921</fullName>
    </submittedName>
</protein>
<dbReference type="SUPFAM" id="SSF56219">
    <property type="entry name" value="DNase I-like"/>
    <property type="match status" value="1"/>
</dbReference>
<gene>
    <name evidence="3" type="primary">LOC113506921</name>
</gene>
<evidence type="ECO:0000313" key="2">
    <source>
        <dbReference type="Proteomes" id="UP000322000"/>
    </source>
</evidence>
<dbReference type="GeneID" id="113506921"/>
<dbReference type="InterPro" id="IPR053040">
    <property type="entry name" value="LRR-containing_protein_71"/>
</dbReference>
<evidence type="ECO:0000259" key="1">
    <source>
        <dbReference type="Pfam" id="PF14529"/>
    </source>
</evidence>